<evidence type="ECO:0000313" key="1">
    <source>
        <dbReference type="EMBL" id="MBL0402728.1"/>
    </source>
</evidence>
<name>A0A936ZE06_9HYPH</name>
<protein>
    <recommendedName>
        <fullName evidence="3">Peptidase C39-like domain-containing protein</fullName>
    </recommendedName>
</protein>
<comment type="caution">
    <text evidence="1">The sequence shown here is derived from an EMBL/GenBank/DDBJ whole genome shotgun (WGS) entry which is preliminary data.</text>
</comment>
<accession>A0A936ZE06</accession>
<dbReference type="Gene3D" id="3.90.70.10">
    <property type="entry name" value="Cysteine proteinases"/>
    <property type="match status" value="1"/>
</dbReference>
<evidence type="ECO:0008006" key="3">
    <source>
        <dbReference type="Google" id="ProtNLM"/>
    </source>
</evidence>
<organism evidence="1 2">
    <name type="scientific">Microvirga aerilata</name>
    <dbReference type="NCBI Taxonomy" id="670292"/>
    <lineage>
        <taxon>Bacteria</taxon>
        <taxon>Pseudomonadati</taxon>
        <taxon>Pseudomonadota</taxon>
        <taxon>Alphaproteobacteria</taxon>
        <taxon>Hyphomicrobiales</taxon>
        <taxon>Methylobacteriaceae</taxon>
        <taxon>Microvirga</taxon>
    </lineage>
</organism>
<keyword evidence="2" id="KW-1185">Reference proteome</keyword>
<dbReference type="EMBL" id="JAEQMY010000002">
    <property type="protein sequence ID" value="MBL0402728.1"/>
    <property type="molecule type" value="Genomic_DNA"/>
</dbReference>
<gene>
    <name evidence="1" type="ORF">JKG68_01980</name>
</gene>
<sequence>MKAGPGIVPFFSQWETPGLTSAVLKEGADVALAKDPNWPSSGAPSLEEYVAWANNVCGMACLKMVLAAQTGRIVPTLELARRCTEYGGSTISETGGIKGLIYAPFVEFINREFGLKADVVTRIEAQDVPGILETSAFFMASVHPSIRWADQEPSARGGHLVLVLAASHKEITFHNPSGHIPATQAHVTLSMEVFDKYFAGRGIVIHGPSAAECGQLALRA</sequence>
<evidence type="ECO:0000313" key="2">
    <source>
        <dbReference type="Proteomes" id="UP000605848"/>
    </source>
</evidence>
<reference evidence="1" key="1">
    <citation type="submission" date="2021-01" db="EMBL/GenBank/DDBJ databases">
        <title>Microvirga sp.</title>
        <authorList>
            <person name="Kim M.K."/>
        </authorList>
    </citation>
    <scope>NUCLEOTIDE SEQUENCE</scope>
    <source>
        <strain evidence="1">5420S-16</strain>
    </source>
</reference>
<dbReference type="Proteomes" id="UP000605848">
    <property type="component" value="Unassembled WGS sequence"/>
</dbReference>
<dbReference type="RefSeq" id="WP_202055422.1">
    <property type="nucleotide sequence ID" value="NZ_JAEQMY010000002.1"/>
</dbReference>
<proteinExistence type="predicted"/>
<dbReference type="AlphaFoldDB" id="A0A936ZE06"/>